<sequence length="97" mass="10311">MLSNVTKKIYSAKEISPSPFVSNSMKNSDGAQCNSPGWRSPLSLPSLTIFDSDGGKTGTTALIKSVGNMYASPSGLWTDAKYSKIFSGGLRVLILFS</sequence>
<accession>A0A0A9CHI4</accession>
<dbReference type="EMBL" id="GBRH01222141">
    <property type="protein sequence ID" value="JAD75754.1"/>
    <property type="molecule type" value="Transcribed_RNA"/>
</dbReference>
<proteinExistence type="predicted"/>
<organism evidence="2">
    <name type="scientific">Arundo donax</name>
    <name type="common">Giant reed</name>
    <name type="synonym">Donax arundinaceus</name>
    <dbReference type="NCBI Taxonomy" id="35708"/>
    <lineage>
        <taxon>Eukaryota</taxon>
        <taxon>Viridiplantae</taxon>
        <taxon>Streptophyta</taxon>
        <taxon>Embryophyta</taxon>
        <taxon>Tracheophyta</taxon>
        <taxon>Spermatophyta</taxon>
        <taxon>Magnoliopsida</taxon>
        <taxon>Liliopsida</taxon>
        <taxon>Poales</taxon>
        <taxon>Poaceae</taxon>
        <taxon>PACMAD clade</taxon>
        <taxon>Arundinoideae</taxon>
        <taxon>Arundineae</taxon>
        <taxon>Arundo</taxon>
    </lineage>
</organism>
<evidence type="ECO:0000313" key="2">
    <source>
        <dbReference type="EMBL" id="JAD75754.1"/>
    </source>
</evidence>
<reference evidence="2" key="2">
    <citation type="journal article" date="2015" name="Data Brief">
        <title>Shoot transcriptome of the giant reed, Arundo donax.</title>
        <authorList>
            <person name="Barrero R.A."/>
            <person name="Guerrero F.D."/>
            <person name="Moolhuijzen P."/>
            <person name="Goolsby J.A."/>
            <person name="Tidwell J."/>
            <person name="Bellgard S.E."/>
            <person name="Bellgard M.I."/>
        </authorList>
    </citation>
    <scope>NUCLEOTIDE SEQUENCE</scope>
    <source>
        <tissue evidence="2">Shoot tissue taken approximately 20 cm above the soil surface</tissue>
    </source>
</reference>
<protein>
    <submittedName>
        <fullName evidence="2">Uncharacterized protein</fullName>
    </submittedName>
</protein>
<feature type="region of interest" description="Disordered" evidence="1">
    <location>
        <begin position="18"/>
        <end position="40"/>
    </location>
</feature>
<feature type="compositionally biased region" description="Polar residues" evidence="1">
    <location>
        <begin position="19"/>
        <end position="37"/>
    </location>
</feature>
<reference evidence="2" key="1">
    <citation type="submission" date="2014-09" db="EMBL/GenBank/DDBJ databases">
        <authorList>
            <person name="Magalhaes I.L.F."/>
            <person name="Oliveira U."/>
            <person name="Santos F.R."/>
            <person name="Vidigal T.H.D.A."/>
            <person name="Brescovit A.D."/>
            <person name="Santos A.J."/>
        </authorList>
    </citation>
    <scope>NUCLEOTIDE SEQUENCE</scope>
    <source>
        <tissue evidence="2">Shoot tissue taken approximately 20 cm above the soil surface</tissue>
    </source>
</reference>
<dbReference type="AlphaFoldDB" id="A0A0A9CHI4"/>
<name>A0A0A9CHI4_ARUDO</name>
<evidence type="ECO:0000256" key="1">
    <source>
        <dbReference type="SAM" id="MobiDB-lite"/>
    </source>
</evidence>